<gene>
    <name evidence="1" type="ORF">LSINAPIS_LOCUS10301</name>
</gene>
<accession>A0A5E4QQN0</accession>
<keyword evidence="2" id="KW-1185">Reference proteome</keyword>
<dbReference type="Proteomes" id="UP000324832">
    <property type="component" value="Unassembled WGS sequence"/>
</dbReference>
<reference evidence="1 2" key="1">
    <citation type="submission" date="2017-07" db="EMBL/GenBank/DDBJ databases">
        <authorList>
            <person name="Talla V."/>
            <person name="Backstrom N."/>
        </authorList>
    </citation>
    <scope>NUCLEOTIDE SEQUENCE [LARGE SCALE GENOMIC DNA]</scope>
</reference>
<protein>
    <submittedName>
        <fullName evidence="1">Uncharacterized protein</fullName>
    </submittedName>
</protein>
<proteinExistence type="predicted"/>
<evidence type="ECO:0000313" key="1">
    <source>
        <dbReference type="EMBL" id="VVC99418.1"/>
    </source>
</evidence>
<organism evidence="1 2">
    <name type="scientific">Leptidea sinapis</name>
    <dbReference type="NCBI Taxonomy" id="189913"/>
    <lineage>
        <taxon>Eukaryota</taxon>
        <taxon>Metazoa</taxon>
        <taxon>Ecdysozoa</taxon>
        <taxon>Arthropoda</taxon>
        <taxon>Hexapoda</taxon>
        <taxon>Insecta</taxon>
        <taxon>Pterygota</taxon>
        <taxon>Neoptera</taxon>
        <taxon>Endopterygota</taxon>
        <taxon>Lepidoptera</taxon>
        <taxon>Glossata</taxon>
        <taxon>Ditrysia</taxon>
        <taxon>Papilionoidea</taxon>
        <taxon>Pieridae</taxon>
        <taxon>Dismorphiinae</taxon>
        <taxon>Leptidea</taxon>
    </lineage>
</organism>
<name>A0A5E4QQN0_9NEOP</name>
<dbReference type="AlphaFoldDB" id="A0A5E4QQN0"/>
<sequence>MSDSKRATLITVGAPKSAKNNVNKTIRLTINLDESNESKYPELNYKELVIATAAKKRTENGKTAGLDPFSDNDDDVERVARKFEQKYHIWKEGKIKI</sequence>
<dbReference type="EMBL" id="FZQP02004112">
    <property type="protein sequence ID" value="VVC99418.1"/>
    <property type="molecule type" value="Genomic_DNA"/>
</dbReference>
<evidence type="ECO:0000313" key="2">
    <source>
        <dbReference type="Proteomes" id="UP000324832"/>
    </source>
</evidence>